<keyword evidence="1" id="KW-0472">Membrane</keyword>
<accession>A0A251U7U7</accession>
<gene>
    <name evidence="3" type="ORF">HannXRQ_Chr08g0228501</name>
    <name evidence="2" type="ORF">HanXRQr2_Chr08g0344841</name>
</gene>
<sequence>MLLFVFLQFSYNFFFLILVTERVLILSMLVPLRNFMFSACHACPLLRPPDLHILPPLPL</sequence>
<keyword evidence="4" id="KW-1185">Reference proteome</keyword>
<organism evidence="3 4">
    <name type="scientific">Helianthus annuus</name>
    <name type="common">Common sunflower</name>
    <dbReference type="NCBI Taxonomy" id="4232"/>
    <lineage>
        <taxon>Eukaryota</taxon>
        <taxon>Viridiplantae</taxon>
        <taxon>Streptophyta</taxon>
        <taxon>Embryophyta</taxon>
        <taxon>Tracheophyta</taxon>
        <taxon>Spermatophyta</taxon>
        <taxon>Magnoliopsida</taxon>
        <taxon>eudicotyledons</taxon>
        <taxon>Gunneridae</taxon>
        <taxon>Pentapetalae</taxon>
        <taxon>asterids</taxon>
        <taxon>campanulids</taxon>
        <taxon>Asterales</taxon>
        <taxon>Asteraceae</taxon>
        <taxon>Asteroideae</taxon>
        <taxon>Heliantheae alliance</taxon>
        <taxon>Heliantheae</taxon>
        <taxon>Helianthus</taxon>
    </lineage>
</organism>
<dbReference type="Proteomes" id="UP000215914">
    <property type="component" value="Chromosome 8"/>
</dbReference>
<evidence type="ECO:0000313" key="3">
    <source>
        <dbReference type="EMBL" id="OTG18936.1"/>
    </source>
</evidence>
<reference evidence="2" key="3">
    <citation type="submission" date="2020-06" db="EMBL/GenBank/DDBJ databases">
        <title>Helianthus annuus Genome sequencing and assembly Release 2.</title>
        <authorList>
            <person name="Gouzy J."/>
            <person name="Langlade N."/>
            <person name="Munos S."/>
        </authorList>
    </citation>
    <scope>NUCLEOTIDE SEQUENCE</scope>
    <source>
        <tissue evidence="2">Leaves</tissue>
    </source>
</reference>
<feature type="transmembrane region" description="Helical" evidence="1">
    <location>
        <begin position="12"/>
        <end position="32"/>
    </location>
</feature>
<evidence type="ECO:0000313" key="4">
    <source>
        <dbReference type="Proteomes" id="UP000215914"/>
    </source>
</evidence>
<dbReference type="EMBL" id="CM007897">
    <property type="protein sequence ID" value="OTG18936.1"/>
    <property type="molecule type" value="Genomic_DNA"/>
</dbReference>
<reference evidence="3" key="2">
    <citation type="submission" date="2017-02" db="EMBL/GenBank/DDBJ databases">
        <title>Sunflower complete genome.</title>
        <authorList>
            <person name="Langlade N."/>
            <person name="Munos S."/>
        </authorList>
    </citation>
    <scope>NUCLEOTIDE SEQUENCE [LARGE SCALE GENOMIC DNA]</scope>
    <source>
        <tissue evidence="3">Leaves</tissue>
    </source>
</reference>
<proteinExistence type="predicted"/>
<dbReference type="AlphaFoldDB" id="A0A251U7U7"/>
<dbReference type="EMBL" id="MNCJ02000323">
    <property type="protein sequence ID" value="KAF5795880.1"/>
    <property type="molecule type" value="Genomic_DNA"/>
</dbReference>
<dbReference type="InParanoid" id="A0A251U7U7"/>
<evidence type="ECO:0000313" key="2">
    <source>
        <dbReference type="EMBL" id="KAF5795880.1"/>
    </source>
</evidence>
<keyword evidence="1" id="KW-1133">Transmembrane helix</keyword>
<protein>
    <submittedName>
        <fullName evidence="3">Uncharacterized protein</fullName>
    </submittedName>
</protein>
<dbReference type="Gramene" id="mRNA:HanXRQr2_Chr08g0344841">
    <property type="protein sequence ID" value="CDS:HanXRQr2_Chr08g0344841.1"/>
    <property type="gene ID" value="HanXRQr2_Chr08g0344841"/>
</dbReference>
<keyword evidence="1" id="KW-0812">Transmembrane</keyword>
<reference evidence="2 4" key="1">
    <citation type="journal article" date="2017" name="Nature">
        <title>The sunflower genome provides insights into oil metabolism, flowering and Asterid evolution.</title>
        <authorList>
            <person name="Badouin H."/>
            <person name="Gouzy J."/>
            <person name="Grassa C.J."/>
            <person name="Murat F."/>
            <person name="Staton S.E."/>
            <person name="Cottret L."/>
            <person name="Lelandais-Briere C."/>
            <person name="Owens G.L."/>
            <person name="Carrere S."/>
            <person name="Mayjonade B."/>
            <person name="Legrand L."/>
            <person name="Gill N."/>
            <person name="Kane N.C."/>
            <person name="Bowers J.E."/>
            <person name="Hubner S."/>
            <person name="Bellec A."/>
            <person name="Berard A."/>
            <person name="Berges H."/>
            <person name="Blanchet N."/>
            <person name="Boniface M.C."/>
            <person name="Brunel D."/>
            <person name="Catrice O."/>
            <person name="Chaidir N."/>
            <person name="Claudel C."/>
            <person name="Donnadieu C."/>
            <person name="Faraut T."/>
            <person name="Fievet G."/>
            <person name="Helmstetter N."/>
            <person name="King M."/>
            <person name="Knapp S.J."/>
            <person name="Lai Z."/>
            <person name="Le Paslier M.C."/>
            <person name="Lippi Y."/>
            <person name="Lorenzon L."/>
            <person name="Mandel J.R."/>
            <person name="Marage G."/>
            <person name="Marchand G."/>
            <person name="Marquand E."/>
            <person name="Bret-Mestries E."/>
            <person name="Morien E."/>
            <person name="Nambeesan S."/>
            <person name="Nguyen T."/>
            <person name="Pegot-Espagnet P."/>
            <person name="Pouilly N."/>
            <person name="Raftis F."/>
            <person name="Sallet E."/>
            <person name="Schiex T."/>
            <person name="Thomas J."/>
            <person name="Vandecasteele C."/>
            <person name="Vares D."/>
            <person name="Vear F."/>
            <person name="Vautrin S."/>
            <person name="Crespi M."/>
            <person name="Mangin B."/>
            <person name="Burke J.M."/>
            <person name="Salse J."/>
            <person name="Munos S."/>
            <person name="Vincourt P."/>
            <person name="Rieseberg L.H."/>
            <person name="Langlade N.B."/>
        </authorList>
    </citation>
    <scope>NUCLEOTIDE SEQUENCE [LARGE SCALE GENOMIC DNA]</scope>
    <source>
        <strain evidence="4">cv. SF193</strain>
        <tissue evidence="2">Leaves</tissue>
    </source>
</reference>
<evidence type="ECO:0000256" key="1">
    <source>
        <dbReference type="SAM" id="Phobius"/>
    </source>
</evidence>
<name>A0A251U7U7_HELAN</name>